<dbReference type="RefSeq" id="XP_015185820.1">
    <property type="nucleotide sequence ID" value="XM_015330334.1"/>
</dbReference>
<organism evidence="1 2">
    <name type="scientific">Polistes dominula</name>
    <name type="common">European paper wasp</name>
    <name type="synonym">Vespa dominula</name>
    <dbReference type="NCBI Taxonomy" id="743375"/>
    <lineage>
        <taxon>Eukaryota</taxon>
        <taxon>Metazoa</taxon>
        <taxon>Ecdysozoa</taxon>
        <taxon>Arthropoda</taxon>
        <taxon>Hexapoda</taxon>
        <taxon>Insecta</taxon>
        <taxon>Pterygota</taxon>
        <taxon>Neoptera</taxon>
        <taxon>Endopterygota</taxon>
        <taxon>Hymenoptera</taxon>
        <taxon>Apocrita</taxon>
        <taxon>Aculeata</taxon>
        <taxon>Vespoidea</taxon>
        <taxon>Vespidae</taxon>
        <taxon>Polistinae</taxon>
        <taxon>Polistini</taxon>
        <taxon>Polistes</taxon>
    </lineage>
</organism>
<dbReference type="Proteomes" id="UP000694924">
    <property type="component" value="Unplaced"/>
</dbReference>
<dbReference type="PANTHER" id="PTHR38681">
    <property type="entry name" value="RETROVIRUS-RELATED POL POLYPROTEIN FROM TRANSPOSON 412-LIKE PROTEIN-RELATED"/>
    <property type="match status" value="1"/>
</dbReference>
<name>A0ABM1J033_POLDO</name>
<evidence type="ECO:0000313" key="2">
    <source>
        <dbReference type="RefSeq" id="XP_015185820.1"/>
    </source>
</evidence>
<gene>
    <name evidence="2" type="primary">LOC107071375</name>
</gene>
<keyword evidence="1" id="KW-1185">Reference proteome</keyword>
<dbReference type="GeneID" id="107071375"/>
<protein>
    <submittedName>
        <fullName evidence="2">Uncharacterized protein LOC107071375</fullName>
    </submittedName>
</protein>
<dbReference type="PANTHER" id="PTHR38681:SF1">
    <property type="entry name" value="RETROVIRUS-RELATED POL POLYPROTEIN FROM TRANSPOSON 412-LIKE PROTEIN"/>
    <property type="match status" value="1"/>
</dbReference>
<proteinExistence type="predicted"/>
<accession>A0ABM1J033</accession>
<evidence type="ECO:0000313" key="1">
    <source>
        <dbReference type="Proteomes" id="UP000694924"/>
    </source>
</evidence>
<reference evidence="2" key="1">
    <citation type="submission" date="2025-08" db="UniProtKB">
        <authorList>
            <consortium name="RefSeq"/>
        </authorList>
    </citation>
    <scope>IDENTIFICATION</scope>
    <source>
        <tissue evidence="2">Whole body</tissue>
    </source>
</reference>
<sequence length="188" mass="21537">MLKSTRRIFHFDRSTSRLTDLRGKASRIHAGIRPTPTAHHSKAKVFILKDLNTCTHVWLRCDHVKAPLEVPYQGPYKVIDRISDKLYKILVEGEEKNVSIERLKPCYINKTDLDNVEDQQLVPEKMKPHHWGSLMDIPKKTYKRTMTFKLPAQSHLGGSSCSGRVSTVTPLQTAYTTIPQMIKQTNNT</sequence>